<organism evidence="3">
    <name type="scientific">Pseudomonas aeruginosa</name>
    <dbReference type="NCBI Taxonomy" id="287"/>
    <lineage>
        <taxon>Bacteria</taxon>
        <taxon>Pseudomonadati</taxon>
        <taxon>Pseudomonadota</taxon>
        <taxon>Gammaproteobacteria</taxon>
        <taxon>Pseudomonadales</taxon>
        <taxon>Pseudomonadaceae</taxon>
        <taxon>Pseudomonas</taxon>
    </lineage>
</organism>
<reference evidence="3" key="1">
    <citation type="submission" date="2017-01" db="EMBL/GenBank/DDBJ databases">
        <title>Complete nucleotide sequence of an IncP-2 blaVIM-2-harboring megaplasmid from Pseudomonas aeruginosa.</title>
        <authorList>
            <person name="Botelho J."/>
            <person name="Grosso F."/>
            <person name="Mabrouk A."/>
            <person name="Peixe L."/>
        </authorList>
    </citation>
    <scope>NUCLEOTIDE SEQUENCE</scope>
    <source>
        <strain evidence="3">FFUP_PS_37</strain>
        <plasmid evidence="3">pJB37</plasmid>
    </source>
</reference>
<dbReference type="EMBL" id="KY494864">
    <property type="protein sequence ID" value="ARD70263.1"/>
    <property type="molecule type" value="Genomic_DNA"/>
</dbReference>
<name>A0A1V0M5U7_PSEAI</name>
<keyword evidence="2" id="KW-0472">Membrane</keyword>
<evidence type="ECO:0000256" key="2">
    <source>
        <dbReference type="SAM" id="Phobius"/>
    </source>
</evidence>
<keyword evidence="2" id="KW-0812">Transmembrane</keyword>
<sequence>MRRVTHCEQTPAPAGPENSFSHPRVCELGSGSQRRNIMTHVLKAKLTAVADVVVLKLAGAVWKLVKVFDPRPVQEHFAARPPVNGVTFGKVFSLPREDAGQSIVRLGWQHIKSENKKTGIVSRKKLVKIFNPANGHFVVLWAMGANEGRPLPRDAMAIDYDAKLALGISKKEEEAELIVGEANLGDREFFHMYTDHDASSRSARALGWYLFMAGIGWSVGVTVEGLVTAVLRMF</sequence>
<proteinExistence type="predicted"/>
<evidence type="ECO:0008006" key="4">
    <source>
        <dbReference type="Google" id="ProtNLM"/>
    </source>
</evidence>
<feature type="transmembrane region" description="Helical" evidence="2">
    <location>
        <begin position="206"/>
        <end position="231"/>
    </location>
</feature>
<keyword evidence="2" id="KW-1133">Transmembrane helix</keyword>
<evidence type="ECO:0000256" key="1">
    <source>
        <dbReference type="SAM" id="MobiDB-lite"/>
    </source>
</evidence>
<geneLocation type="plasmid" evidence="3">
    <name>pJB37</name>
</geneLocation>
<evidence type="ECO:0000313" key="3">
    <source>
        <dbReference type="EMBL" id="ARD70263.1"/>
    </source>
</evidence>
<feature type="region of interest" description="Disordered" evidence="1">
    <location>
        <begin position="1"/>
        <end position="24"/>
    </location>
</feature>
<dbReference type="AlphaFoldDB" id="A0A1V0M5U7"/>
<keyword evidence="3" id="KW-0614">Plasmid</keyword>
<protein>
    <recommendedName>
        <fullName evidence="4">Transmembrane anchored protein</fullName>
    </recommendedName>
</protein>
<accession>A0A1V0M5U7</accession>